<name>A0A9D1I9I7_9FIRM</name>
<dbReference type="EMBL" id="DVMU01000045">
    <property type="protein sequence ID" value="HIU33305.1"/>
    <property type="molecule type" value="Genomic_DNA"/>
</dbReference>
<evidence type="ECO:0000256" key="1">
    <source>
        <dbReference type="SAM" id="MobiDB-lite"/>
    </source>
</evidence>
<comment type="caution">
    <text evidence="2">The sequence shown here is derived from an EMBL/GenBank/DDBJ whole genome shotgun (WGS) entry which is preliminary data.</text>
</comment>
<reference evidence="2" key="2">
    <citation type="journal article" date="2021" name="PeerJ">
        <title>Extensive microbial diversity within the chicken gut microbiome revealed by metagenomics and culture.</title>
        <authorList>
            <person name="Gilroy R."/>
            <person name="Ravi A."/>
            <person name="Getino M."/>
            <person name="Pursley I."/>
            <person name="Horton D.L."/>
            <person name="Alikhan N.F."/>
            <person name="Baker D."/>
            <person name="Gharbi K."/>
            <person name="Hall N."/>
            <person name="Watson M."/>
            <person name="Adriaenssens E.M."/>
            <person name="Foster-Nyarko E."/>
            <person name="Jarju S."/>
            <person name="Secka A."/>
            <person name="Antonio M."/>
            <person name="Oren A."/>
            <person name="Chaudhuri R.R."/>
            <person name="La Ragione R."/>
            <person name="Hildebrand F."/>
            <person name="Pallen M.J."/>
        </authorList>
    </citation>
    <scope>NUCLEOTIDE SEQUENCE</scope>
    <source>
        <strain evidence="2">ChiHcec3-11533</strain>
    </source>
</reference>
<dbReference type="AlphaFoldDB" id="A0A9D1I9I7"/>
<dbReference type="Proteomes" id="UP000824072">
    <property type="component" value="Unassembled WGS sequence"/>
</dbReference>
<gene>
    <name evidence="2" type="ORF">IAB02_01955</name>
</gene>
<proteinExistence type="predicted"/>
<reference evidence="2" key="1">
    <citation type="submission" date="2020-10" db="EMBL/GenBank/DDBJ databases">
        <authorList>
            <person name="Gilroy R."/>
        </authorList>
    </citation>
    <scope>NUCLEOTIDE SEQUENCE</scope>
    <source>
        <strain evidence="2">ChiHcec3-11533</strain>
    </source>
</reference>
<organism evidence="2 3">
    <name type="scientific">Candidatus Pullichristensenella excrementigallinarum</name>
    <dbReference type="NCBI Taxonomy" id="2840907"/>
    <lineage>
        <taxon>Bacteria</taxon>
        <taxon>Bacillati</taxon>
        <taxon>Bacillota</taxon>
        <taxon>Clostridia</taxon>
        <taxon>Candidatus Pullichristensenella</taxon>
    </lineage>
</organism>
<feature type="region of interest" description="Disordered" evidence="1">
    <location>
        <begin position="61"/>
        <end position="84"/>
    </location>
</feature>
<protein>
    <submittedName>
        <fullName evidence="2">Uncharacterized protein</fullName>
    </submittedName>
</protein>
<accession>A0A9D1I9I7</accession>
<evidence type="ECO:0000313" key="2">
    <source>
        <dbReference type="EMBL" id="HIU33305.1"/>
    </source>
</evidence>
<sequence length="84" mass="8869">MRKGKGSAHNAQVIRAIARAALVEPSAAALDEAGVEPTDQQYMEIFGDGMQGVNGLRRFRGRKRAGTKPNGAKAAPPAEPIDRA</sequence>
<evidence type="ECO:0000313" key="3">
    <source>
        <dbReference type="Proteomes" id="UP000824072"/>
    </source>
</evidence>